<organism evidence="1 2">
    <name type="scientific">Amanita muscaria (strain Koide BX008)</name>
    <dbReference type="NCBI Taxonomy" id="946122"/>
    <lineage>
        <taxon>Eukaryota</taxon>
        <taxon>Fungi</taxon>
        <taxon>Dikarya</taxon>
        <taxon>Basidiomycota</taxon>
        <taxon>Agaricomycotina</taxon>
        <taxon>Agaricomycetes</taxon>
        <taxon>Agaricomycetidae</taxon>
        <taxon>Agaricales</taxon>
        <taxon>Pluteineae</taxon>
        <taxon>Amanitaceae</taxon>
        <taxon>Amanita</taxon>
    </lineage>
</organism>
<reference evidence="1 2" key="1">
    <citation type="submission" date="2014-04" db="EMBL/GenBank/DDBJ databases">
        <title>Evolutionary Origins and Diversification of the Mycorrhizal Mutualists.</title>
        <authorList>
            <consortium name="DOE Joint Genome Institute"/>
            <consortium name="Mycorrhizal Genomics Consortium"/>
            <person name="Kohler A."/>
            <person name="Kuo A."/>
            <person name="Nagy L.G."/>
            <person name="Floudas D."/>
            <person name="Copeland A."/>
            <person name="Barry K.W."/>
            <person name="Cichocki N."/>
            <person name="Veneault-Fourrey C."/>
            <person name="LaButti K."/>
            <person name="Lindquist E.A."/>
            <person name="Lipzen A."/>
            <person name="Lundell T."/>
            <person name="Morin E."/>
            <person name="Murat C."/>
            <person name="Riley R."/>
            <person name="Ohm R."/>
            <person name="Sun H."/>
            <person name="Tunlid A."/>
            <person name="Henrissat B."/>
            <person name="Grigoriev I.V."/>
            <person name="Hibbett D.S."/>
            <person name="Martin F."/>
        </authorList>
    </citation>
    <scope>NUCLEOTIDE SEQUENCE [LARGE SCALE GENOMIC DNA]</scope>
    <source>
        <strain evidence="1 2">Koide BX008</strain>
    </source>
</reference>
<evidence type="ECO:0000313" key="1">
    <source>
        <dbReference type="EMBL" id="KIL61585.1"/>
    </source>
</evidence>
<dbReference type="Proteomes" id="UP000054549">
    <property type="component" value="Unassembled WGS sequence"/>
</dbReference>
<gene>
    <name evidence="1" type="ORF">M378DRAFT_166695</name>
</gene>
<name>A0A0C2SEW3_AMAMK</name>
<proteinExistence type="predicted"/>
<dbReference type="AlphaFoldDB" id="A0A0C2SEW3"/>
<evidence type="ECO:0000313" key="2">
    <source>
        <dbReference type="Proteomes" id="UP000054549"/>
    </source>
</evidence>
<accession>A0A0C2SEW3</accession>
<dbReference type="EMBL" id="KN818282">
    <property type="protein sequence ID" value="KIL61585.1"/>
    <property type="molecule type" value="Genomic_DNA"/>
</dbReference>
<dbReference type="HOGENOM" id="CLU_2704330_0_0_1"/>
<dbReference type="InParanoid" id="A0A0C2SEW3"/>
<keyword evidence="2" id="KW-1185">Reference proteome</keyword>
<protein>
    <submittedName>
        <fullName evidence="1">Uncharacterized protein</fullName>
    </submittedName>
</protein>
<sequence length="73" mass="8149">MVQARRRRWKTLKNASISTHVSQTPTKSTYIRVSVRQAYSCPSSGPTLSLSLLATNPMSRGTRLIVSFRIIAN</sequence>